<dbReference type="InterPro" id="IPR036942">
    <property type="entry name" value="Beta-barrel_TonB_sf"/>
</dbReference>
<keyword evidence="9 16" id="KW-0675">Receptor</keyword>
<evidence type="ECO:0000256" key="10">
    <source>
        <dbReference type="ARBA" id="ARBA00023237"/>
    </source>
</evidence>
<evidence type="ECO:0000256" key="6">
    <source>
        <dbReference type="ARBA" id="ARBA00022729"/>
    </source>
</evidence>
<dbReference type="InParanoid" id="A0A5Q0BMB9"/>
<dbReference type="InterPro" id="IPR012910">
    <property type="entry name" value="Plug_dom"/>
</dbReference>
<dbReference type="Pfam" id="PF00593">
    <property type="entry name" value="TonB_dep_Rec_b-barrel"/>
    <property type="match status" value="1"/>
</dbReference>
<dbReference type="GO" id="GO:0044718">
    <property type="term" value="P:siderophore transmembrane transport"/>
    <property type="evidence" value="ECO:0007669"/>
    <property type="project" value="TreeGrafter"/>
</dbReference>
<evidence type="ECO:0000256" key="8">
    <source>
        <dbReference type="ARBA" id="ARBA00023136"/>
    </source>
</evidence>
<dbReference type="Proteomes" id="UP000325755">
    <property type="component" value="Chromosome"/>
</dbReference>
<evidence type="ECO:0000259" key="15">
    <source>
        <dbReference type="Pfam" id="PF07715"/>
    </source>
</evidence>
<keyword evidence="3 11" id="KW-0813">Transport</keyword>
<dbReference type="PANTHER" id="PTHR30069:SF29">
    <property type="entry name" value="HEMOGLOBIN AND HEMOGLOBIN-HAPTOGLOBIN-BINDING PROTEIN 1-RELATED"/>
    <property type="match status" value="1"/>
</dbReference>
<proteinExistence type="inferred from homology"/>
<dbReference type="PROSITE" id="PS52016">
    <property type="entry name" value="TONB_DEPENDENT_REC_3"/>
    <property type="match status" value="1"/>
</dbReference>
<keyword evidence="5 11" id="KW-0812">Transmembrane</keyword>
<protein>
    <submittedName>
        <fullName evidence="16">TonB-dependent receptor</fullName>
    </submittedName>
</protein>
<dbReference type="GO" id="GO:0015344">
    <property type="term" value="F:siderophore uptake transmembrane transporter activity"/>
    <property type="evidence" value="ECO:0007669"/>
    <property type="project" value="TreeGrafter"/>
</dbReference>
<evidence type="ECO:0000256" key="5">
    <source>
        <dbReference type="ARBA" id="ARBA00022692"/>
    </source>
</evidence>
<feature type="domain" description="TonB-dependent receptor-like beta-barrel" evidence="14">
    <location>
        <begin position="227"/>
        <end position="642"/>
    </location>
</feature>
<dbReference type="PANTHER" id="PTHR30069">
    <property type="entry name" value="TONB-DEPENDENT OUTER MEMBRANE RECEPTOR"/>
    <property type="match status" value="1"/>
</dbReference>
<dbReference type="Gene3D" id="2.170.130.10">
    <property type="entry name" value="TonB-dependent receptor, plug domain"/>
    <property type="match status" value="1"/>
</dbReference>
<dbReference type="InterPro" id="IPR039426">
    <property type="entry name" value="TonB-dep_rcpt-like"/>
</dbReference>
<dbReference type="EMBL" id="CP044205">
    <property type="protein sequence ID" value="QFY44983.1"/>
    <property type="molecule type" value="Genomic_DNA"/>
</dbReference>
<sequence length="675" mass="75887">MESELRFLSAERDTVFTASRTEERTDKSIATSTVVTQEDIRRMGARTLSDALRIVPGIGITQTGLGVSAIDVRGVRTSTSDKVLMLLNGHPLDQDLANPGSTWVYDDLAVDTIKRIEVVRGSSSALYGANAMMAVINIITLTPKDIHGVQTSVGLGNDNTEQYRLSAGKQFDNGEAVVHFNFRNTDGAPTTVGQDVNSTLKLPSQAPGTGSEPVQRYDLEWQAGYEGYKLDGRFISKHVNPLVNPYGVLSNNQANQYDNYFLRLSRDWSLHEDLTLSTQVYYDSFSERITGSAPLDPGLFNEYKRQFNTPPPSNSQLTWNGGSDNTRTGGEIQTNYRLSRSNTLMGGATLAEETYADPYYQEYFPPYYASTNNGKSRSRTRWGIYLQDMWEVSRNLHLSLGARYDKYSDFSGVFNPRLGFNWEFIHDYSLKASYGSAYRAPTPGELDLNTNPRFQGNPSLEPEREKTFETGFVAHPIPGLTAQTVYFQSRITNMISLVGNPYGKHYYENQGMLITQGVELETRYDFQGQFHGSYLLVNYVNQNPFLYNHDYYNPSNGNQYQPLNGVVSPFVPRNRVNVIANWQFDRHWNGFANVLYNGSINRAALNDSYLPNLPGYALLNLSVLNRGQIVKGLDVGLTIYNLFNQYYVSPTTNIQFPGDFSAPGRTFYGHVNLRF</sequence>
<evidence type="ECO:0000256" key="13">
    <source>
        <dbReference type="SAM" id="MobiDB-lite"/>
    </source>
</evidence>
<feature type="compositionally biased region" description="Polar residues" evidence="13">
    <location>
        <begin position="314"/>
        <end position="331"/>
    </location>
</feature>
<reference evidence="16 17" key="1">
    <citation type="submission" date="2019-09" db="EMBL/GenBank/DDBJ databases">
        <title>Ecophysiology of the spiral-shaped methanotroph Methylospira mobilis as revealed by the complete genome sequence.</title>
        <authorList>
            <person name="Oshkin I.Y."/>
            <person name="Dedysh S.N."/>
            <person name="Miroshnikov K."/>
            <person name="Danilova O.V."/>
            <person name="Hakobyan A."/>
            <person name="Liesack W."/>
        </authorList>
    </citation>
    <scope>NUCLEOTIDE SEQUENCE [LARGE SCALE GENOMIC DNA]</scope>
    <source>
        <strain evidence="16 17">Shm1</strain>
    </source>
</reference>
<keyword evidence="10 11" id="KW-0998">Cell outer membrane</keyword>
<accession>A0A5Q0BMB9</accession>
<keyword evidence="4 11" id="KW-1134">Transmembrane beta strand</keyword>
<evidence type="ECO:0000256" key="1">
    <source>
        <dbReference type="ARBA" id="ARBA00004571"/>
    </source>
</evidence>
<evidence type="ECO:0000259" key="14">
    <source>
        <dbReference type="Pfam" id="PF00593"/>
    </source>
</evidence>
<evidence type="ECO:0000256" key="11">
    <source>
        <dbReference type="PROSITE-ProRule" id="PRU01360"/>
    </source>
</evidence>
<dbReference type="GO" id="GO:0009279">
    <property type="term" value="C:cell outer membrane"/>
    <property type="evidence" value="ECO:0007669"/>
    <property type="project" value="UniProtKB-SubCell"/>
</dbReference>
<keyword evidence="7 12" id="KW-0798">TonB box</keyword>
<dbReference type="Gene3D" id="2.40.170.20">
    <property type="entry name" value="TonB-dependent receptor, beta-barrel domain"/>
    <property type="match status" value="1"/>
</dbReference>
<comment type="subcellular location">
    <subcellularLocation>
        <location evidence="1 11">Cell outer membrane</location>
        <topology evidence="1 11">Multi-pass membrane protein</topology>
    </subcellularLocation>
</comment>
<keyword evidence="17" id="KW-1185">Reference proteome</keyword>
<dbReference type="InterPro" id="IPR037066">
    <property type="entry name" value="Plug_dom_sf"/>
</dbReference>
<evidence type="ECO:0000313" key="17">
    <source>
        <dbReference type="Proteomes" id="UP000325755"/>
    </source>
</evidence>
<dbReference type="OrthoDB" id="9815954at2"/>
<dbReference type="AlphaFoldDB" id="A0A5Q0BMB9"/>
<evidence type="ECO:0000256" key="4">
    <source>
        <dbReference type="ARBA" id="ARBA00022452"/>
    </source>
</evidence>
<evidence type="ECO:0000256" key="3">
    <source>
        <dbReference type="ARBA" id="ARBA00022448"/>
    </source>
</evidence>
<evidence type="ECO:0000256" key="9">
    <source>
        <dbReference type="ARBA" id="ARBA00023170"/>
    </source>
</evidence>
<dbReference type="KEGG" id="mmob:F6R98_07015"/>
<feature type="region of interest" description="Disordered" evidence="13">
    <location>
        <begin position="310"/>
        <end position="331"/>
    </location>
</feature>
<dbReference type="Pfam" id="PF07715">
    <property type="entry name" value="Plug"/>
    <property type="match status" value="1"/>
</dbReference>
<dbReference type="SUPFAM" id="SSF56935">
    <property type="entry name" value="Porins"/>
    <property type="match status" value="1"/>
</dbReference>
<evidence type="ECO:0000256" key="7">
    <source>
        <dbReference type="ARBA" id="ARBA00023077"/>
    </source>
</evidence>
<comment type="similarity">
    <text evidence="2">Belongs to the TonB-dependent receptor family. Hemoglobin/haptoglobin binding protein subfamily.</text>
</comment>
<evidence type="ECO:0000256" key="12">
    <source>
        <dbReference type="RuleBase" id="RU003357"/>
    </source>
</evidence>
<keyword evidence="6" id="KW-0732">Signal</keyword>
<name>A0A5Q0BMB9_9GAMM</name>
<keyword evidence="8 11" id="KW-0472">Membrane</keyword>
<feature type="domain" description="TonB-dependent receptor plug" evidence="15">
    <location>
        <begin position="28"/>
        <end position="134"/>
    </location>
</feature>
<dbReference type="InterPro" id="IPR000531">
    <property type="entry name" value="Beta-barrel_TonB"/>
</dbReference>
<gene>
    <name evidence="16" type="ORF">F6R98_07015</name>
</gene>
<evidence type="ECO:0000256" key="2">
    <source>
        <dbReference type="ARBA" id="ARBA00008143"/>
    </source>
</evidence>
<dbReference type="CDD" id="cd01347">
    <property type="entry name" value="ligand_gated_channel"/>
    <property type="match status" value="1"/>
</dbReference>
<organism evidence="16 17">
    <name type="scientific">Candidatus Methylospira mobilis</name>
    <dbReference type="NCBI Taxonomy" id="1808979"/>
    <lineage>
        <taxon>Bacteria</taxon>
        <taxon>Pseudomonadati</taxon>
        <taxon>Pseudomonadota</taxon>
        <taxon>Gammaproteobacteria</taxon>
        <taxon>Methylococcales</taxon>
        <taxon>Methylococcaceae</taxon>
        <taxon>Candidatus Methylospira</taxon>
    </lineage>
</organism>
<evidence type="ECO:0000313" key="16">
    <source>
        <dbReference type="EMBL" id="QFY44983.1"/>
    </source>
</evidence>